<dbReference type="Pfam" id="PF13091">
    <property type="entry name" value="PLDc_2"/>
    <property type="match status" value="2"/>
</dbReference>
<evidence type="ECO:0000313" key="2">
    <source>
        <dbReference type="EMBL" id="QDS93066.1"/>
    </source>
</evidence>
<dbReference type="Proteomes" id="UP000320672">
    <property type="component" value="Chromosome"/>
</dbReference>
<accession>A0A517ME05</accession>
<evidence type="ECO:0000259" key="1">
    <source>
        <dbReference type="PROSITE" id="PS50035"/>
    </source>
</evidence>
<organism evidence="2 3">
    <name type="scientific">Roseimaritima multifibrata</name>
    <dbReference type="NCBI Taxonomy" id="1930274"/>
    <lineage>
        <taxon>Bacteria</taxon>
        <taxon>Pseudomonadati</taxon>
        <taxon>Planctomycetota</taxon>
        <taxon>Planctomycetia</taxon>
        <taxon>Pirellulales</taxon>
        <taxon>Pirellulaceae</taxon>
        <taxon>Roseimaritima</taxon>
    </lineage>
</organism>
<dbReference type="PANTHER" id="PTHR21248:SF12">
    <property type="entry name" value="CARDIOLIPIN SYNTHASE C"/>
    <property type="match status" value="1"/>
</dbReference>
<dbReference type="GO" id="GO:0030572">
    <property type="term" value="F:phosphatidyltransferase activity"/>
    <property type="evidence" value="ECO:0007669"/>
    <property type="project" value="UniProtKB-ARBA"/>
</dbReference>
<dbReference type="PANTHER" id="PTHR21248">
    <property type="entry name" value="CARDIOLIPIN SYNTHASE"/>
    <property type="match status" value="1"/>
</dbReference>
<dbReference type="InterPro" id="IPR025202">
    <property type="entry name" value="PLD-like_dom"/>
</dbReference>
<dbReference type="AlphaFoldDB" id="A0A517ME05"/>
<evidence type="ECO:0000313" key="3">
    <source>
        <dbReference type="Proteomes" id="UP000320672"/>
    </source>
</evidence>
<dbReference type="InterPro" id="IPR001736">
    <property type="entry name" value="PLipase_D/transphosphatidylase"/>
</dbReference>
<dbReference type="EC" id="2.7.8.-" evidence="2"/>
<dbReference type="EMBL" id="CP036262">
    <property type="protein sequence ID" value="QDS93066.1"/>
    <property type="molecule type" value="Genomic_DNA"/>
</dbReference>
<dbReference type="SUPFAM" id="SSF56024">
    <property type="entry name" value="Phospholipase D/nuclease"/>
    <property type="match status" value="2"/>
</dbReference>
<name>A0A517ME05_9BACT</name>
<dbReference type="RefSeq" id="WP_145351215.1">
    <property type="nucleotide sequence ID" value="NZ_CP036262.1"/>
</dbReference>
<protein>
    <submittedName>
        <fullName evidence="2">Major cardiolipin synthase ClsA</fullName>
        <ecNumber evidence="2">2.7.8.-</ecNumber>
    </submittedName>
</protein>
<dbReference type="SMART" id="SM00155">
    <property type="entry name" value="PLDc"/>
    <property type="match status" value="2"/>
</dbReference>
<dbReference type="Gene3D" id="3.30.870.10">
    <property type="entry name" value="Endonuclease Chain A"/>
    <property type="match status" value="2"/>
</dbReference>
<keyword evidence="3" id="KW-1185">Reference proteome</keyword>
<feature type="domain" description="PLD phosphodiesterase" evidence="1">
    <location>
        <begin position="355"/>
        <end position="382"/>
    </location>
</feature>
<reference evidence="2 3" key="1">
    <citation type="submission" date="2019-02" db="EMBL/GenBank/DDBJ databases">
        <title>Deep-cultivation of Planctomycetes and their phenomic and genomic characterization uncovers novel biology.</title>
        <authorList>
            <person name="Wiegand S."/>
            <person name="Jogler M."/>
            <person name="Boedeker C."/>
            <person name="Pinto D."/>
            <person name="Vollmers J."/>
            <person name="Rivas-Marin E."/>
            <person name="Kohn T."/>
            <person name="Peeters S.H."/>
            <person name="Heuer A."/>
            <person name="Rast P."/>
            <person name="Oberbeckmann S."/>
            <person name="Bunk B."/>
            <person name="Jeske O."/>
            <person name="Meyerdierks A."/>
            <person name="Storesund J.E."/>
            <person name="Kallscheuer N."/>
            <person name="Luecker S."/>
            <person name="Lage O.M."/>
            <person name="Pohl T."/>
            <person name="Merkel B.J."/>
            <person name="Hornburger P."/>
            <person name="Mueller R.-W."/>
            <person name="Bruemmer F."/>
            <person name="Labrenz M."/>
            <person name="Spormann A.M."/>
            <person name="Op den Camp H."/>
            <person name="Overmann J."/>
            <person name="Amann R."/>
            <person name="Jetten M.S.M."/>
            <person name="Mascher T."/>
            <person name="Medema M.H."/>
            <person name="Devos D.P."/>
            <person name="Kaster A.-K."/>
            <person name="Ovreas L."/>
            <person name="Rohde M."/>
            <person name="Galperin M.Y."/>
            <person name="Jogler C."/>
        </authorList>
    </citation>
    <scope>NUCLEOTIDE SEQUENCE [LARGE SCALE GENOMIC DNA]</scope>
    <source>
        <strain evidence="2 3">FF011L</strain>
    </source>
</reference>
<feature type="domain" description="PLD phosphodiesterase" evidence="1">
    <location>
        <begin position="125"/>
        <end position="152"/>
    </location>
</feature>
<gene>
    <name evidence="2" type="primary">clsA</name>
    <name evidence="2" type="ORF">FF011L_18210</name>
</gene>
<dbReference type="OrthoDB" id="9814092at2"/>
<keyword evidence="2" id="KW-0808">Transferase</keyword>
<dbReference type="PROSITE" id="PS50035">
    <property type="entry name" value="PLD"/>
    <property type="match status" value="2"/>
</dbReference>
<sequence>MGFACRTLLAAIAIAIGLGWPGSKNALADQIRLLPGHQEALQARADLIQQAEYQIDCAYYAVDTGRVPAAVLQLLAEAAQRGVRVRLLVDGLMSRLPLGLHEHLCSQGVEVCVYRPPNNLHPILLNRRMHDKLLIVDRQSLVMGSRNLQDAHFGRRSPGFVDCDAVIEGASVEWAADYFEWIWNHGHVEPLKDMNLIGQSIFRLLPNTRDDWSRHWRAAKSDQDYAQLLQASLQAVVAEGMLQLETGNDWNQQSDPDVELEFVHEADTGKQAKTVQRRLQELIHNAQYSLLIQTPYPVFTRYDLEQILETRRRGVRVVLCTNSLQTTDRLATYSDFENFKGVLLEAGIEIYEAGGTEHLHNKAVVIDDCIAVIGSYNFDERSANLNMEVGMIAYSPDVARQVREIIESQMASGIRTTESPALLEPSPCGASTTRRLKMQLGRLLVPTFRWLL</sequence>
<dbReference type="GO" id="GO:0032049">
    <property type="term" value="P:cardiolipin biosynthetic process"/>
    <property type="evidence" value="ECO:0007669"/>
    <property type="project" value="UniProtKB-ARBA"/>
</dbReference>
<dbReference type="KEGG" id="rml:FF011L_18210"/>
<proteinExistence type="predicted"/>